<dbReference type="AlphaFoldDB" id="A0A437K0P6"/>
<dbReference type="OrthoDB" id="8902809at2"/>
<protein>
    <recommendedName>
        <fullName evidence="4">DUF2059 domain-containing protein</fullName>
    </recommendedName>
</protein>
<dbReference type="EMBL" id="SACT01000001">
    <property type="protein sequence ID" value="RVT53957.1"/>
    <property type="molecule type" value="Genomic_DNA"/>
</dbReference>
<dbReference type="RefSeq" id="WP_128195650.1">
    <property type="nucleotide sequence ID" value="NZ_SACT01000001.1"/>
</dbReference>
<organism evidence="2 3">
    <name type="scientific">Rubrivivax albus</name>
    <dbReference type="NCBI Taxonomy" id="2499835"/>
    <lineage>
        <taxon>Bacteria</taxon>
        <taxon>Pseudomonadati</taxon>
        <taxon>Pseudomonadota</taxon>
        <taxon>Betaproteobacteria</taxon>
        <taxon>Burkholderiales</taxon>
        <taxon>Sphaerotilaceae</taxon>
        <taxon>Rubrivivax</taxon>
    </lineage>
</organism>
<gene>
    <name evidence="2" type="ORF">ENE75_03505</name>
</gene>
<keyword evidence="3" id="KW-1185">Reference proteome</keyword>
<evidence type="ECO:0000313" key="2">
    <source>
        <dbReference type="EMBL" id="RVT53957.1"/>
    </source>
</evidence>
<evidence type="ECO:0000256" key="1">
    <source>
        <dbReference type="SAM" id="SignalP"/>
    </source>
</evidence>
<name>A0A437K0P6_9BURK</name>
<reference evidence="2 3" key="1">
    <citation type="submission" date="2019-01" db="EMBL/GenBank/DDBJ databases">
        <authorList>
            <person name="Chen W.-M."/>
        </authorList>
    </citation>
    <scope>NUCLEOTIDE SEQUENCE [LARGE SCALE GENOMIC DNA]</scope>
    <source>
        <strain evidence="2 3">ICH-3</strain>
    </source>
</reference>
<proteinExistence type="predicted"/>
<sequence>MTKSALLLATLLAFTAVAQAQTAVSPQKQQLVDQILQAQQAGIDQVARQLVEQPAVQLLQRAAALVRRNVAADQQQAMGQALQADVRKYAEDAYPVVRDRARALAPATIGPVLAEKMTEAELQEVLAVFRSEAWRKFQTLAPDMQKALGEKLVAEVKPQMETRLKALDQTMAKRLGLTPPAGASGAATGK</sequence>
<evidence type="ECO:0000313" key="3">
    <source>
        <dbReference type="Proteomes" id="UP000288178"/>
    </source>
</evidence>
<keyword evidence="1" id="KW-0732">Signal</keyword>
<comment type="caution">
    <text evidence="2">The sequence shown here is derived from an EMBL/GenBank/DDBJ whole genome shotgun (WGS) entry which is preliminary data.</text>
</comment>
<feature type="chain" id="PRO_5019389158" description="DUF2059 domain-containing protein" evidence="1">
    <location>
        <begin position="21"/>
        <end position="190"/>
    </location>
</feature>
<evidence type="ECO:0008006" key="4">
    <source>
        <dbReference type="Google" id="ProtNLM"/>
    </source>
</evidence>
<feature type="signal peptide" evidence="1">
    <location>
        <begin position="1"/>
        <end position="20"/>
    </location>
</feature>
<accession>A0A437K0P6</accession>
<dbReference type="Proteomes" id="UP000288178">
    <property type="component" value="Unassembled WGS sequence"/>
</dbReference>